<dbReference type="Gene3D" id="3.40.50.1820">
    <property type="entry name" value="alpha/beta hydrolase"/>
    <property type="match status" value="1"/>
</dbReference>
<dbReference type="InterPro" id="IPR051218">
    <property type="entry name" value="Sec_MonoDiacylglyc_Lipase"/>
</dbReference>
<dbReference type="PANTHER" id="PTHR45856">
    <property type="entry name" value="ALPHA/BETA-HYDROLASES SUPERFAMILY PROTEIN"/>
    <property type="match status" value="1"/>
</dbReference>
<dbReference type="GO" id="GO:0006629">
    <property type="term" value="P:lipid metabolic process"/>
    <property type="evidence" value="ECO:0007669"/>
    <property type="project" value="InterPro"/>
</dbReference>
<comment type="caution">
    <text evidence="3">The sequence shown here is derived from an EMBL/GenBank/DDBJ whole genome shotgun (WGS) entry which is preliminary data.</text>
</comment>
<dbReference type="EMBL" id="VRMN01000007">
    <property type="protein sequence ID" value="KAA8493422.1"/>
    <property type="molecule type" value="Genomic_DNA"/>
</dbReference>
<dbReference type="OrthoDB" id="426718at2759"/>
<feature type="region of interest" description="Disordered" evidence="1">
    <location>
        <begin position="129"/>
        <end position="164"/>
    </location>
</feature>
<evidence type="ECO:0000259" key="2">
    <source>
        <dbReference type="Pfam" id="PF01764"/>
    </source>
</evidence>
<dbReference type="AlphaFoldDB" id="A0A5J4YRJ2"/>
<feature type="region of interest" description="Disordered" evidence="1">
    <location>
        <begin position="176"/>
        <end position="205"/>
    </location>
</feature>
<organism evidence="3 4">
    <name type="scientific">Porphyridium purpureum</name>
    <name type="common">Red alga</name>
    <name type="synonym">Porphyridium cruentum</name>
    <dbReference type="NCBI Taxonomy" id="35688"/>
    <lineage>
        <taxon>Eukaryota</taxon>
        <taxon>Rhodophyta</taxon>
        <taxon>Bangiophyceae</taxon>
        <taxon>Porphyridiales</taxon>
        <taxon>Porphyridiaceae</taxon>
        <taxon>Porphyridium</taxon>
    </lineage>
</organism>
<dbReference type="InterPro" id="IPR029058">
    <property type="entry name" value="AB_hydrolase_fold"/>
</dbReference>
<name>A0A5J4YRJ2_PORPP</name>
<feature type="region of interest" description="Disordered" evidence="1">
    <location>
        <begin position="1"/>
        <end position="28"/>
    </location>
</feature>
<dbReference type="SUPFAM" id="SSF53474">
    <property type="entry name" value="alpha/beta-Hydrolases"/>
    <property type="match status" value="1"/>
</dbReference>
<dbReference type="Pfam" id="PF01764">
    <property type="entry name" value="Lipase_3"/>
    <property type="match status" value="1"/>
</dbReference>
<sequence>MDSTTMVDGDRDRDTVGSDEMSGASVHDAFNDSVFEQLAGLIDESRVQKFGSVEDAPPPGVVLSYADESTDLRGDGKPIVFKYRPEEPASSGKGAAPVPAALASLAKQTSIAVSKLKSMSQHQLEYIDGEEDSDLDDADAAELESELEQRGGRGNSGTLGDDGDAEVEAQGLVQRFSQLTTRAPSLGTKKSLKSGDGRSGSGGIGTMLLKGFSREAIKKSGSGVTTTPSVLETSDVSEDLSLGSSEYGTTQAADEAETEEELIARQSLLLPPGFSRDEATLMVEFTSAAYCRVHNSSMFECGCGTPARGFEFTGRYSDAKTDASGFVGRHSRDKYICAGFRGTVSMKNWVNNVKAAMIDANKQKSKIGRNFASLPNDVKLHLGFFRSLESIGGDMVDEVMRLHREFPSDKVYVTGHSLGGAMSTHFALALVLAGLPAEQLSCYTFGQPRVGNDAFRREFDARIKNMFRIVNNYDVVPHLPQYATGFRHVGHELWFSSKLTLAQRKALLIKNMYEEHPRDKVEIAGLMDACANTIPFSKLGIVDHLLYYDRITGTHRLRGAGPPVKKVKPDGRIETVSDAFWMDVFDPSSNVLLWEYSLKSAKTAKNKAPFQQLIEYSKKLALEDGINWHLKVVQINTAVNDLPKQYLPVKGQDTTVYFKPPSSWPPPPPILLDGPVTFESLKAMVETYYKPPLPFDPNACSILASRQSGGAEVMFANSHG</sequence>
<dbReference type="CDD" id="cd00519">
    <property type="entry name" value="Lipase_3"/>
    <property type="match status" value="1"/>
</dbReference>
<reference evidence="4" key="1">
    <citation type="journal article" date="2019" name="Nat. Commun.">
        <title>Expansion of phycobilisome linker gene families in mesophilic red algae.</title>
        <authorList>
            <person name="Lee J."/>
            <person name="Kim D."/>
            <person name="Bhattacharya D."/>
            <person name="Yoon H.S."/>
        </authorList>
    </citation>
    <scope>NUCLEOTIDE SEQUENCE [LARGE SCALE GENOMIC DNA]</scope>
    <source>
        <strain evidence="4">CCMP 1328</strain>
    </source>
</reference>
<evidence type="ECO:0000313" key="4">
    <source>
        <dbReference type="Proteomes" id="UP000324585"/>
    </source>
</evidence>
<accession>A0A5J4YRJ2</accession>
<evidence type="ECO:0000313" key="3">
    <source>
        <dbReference type="EMBL" id="KAA8493422.1"/>
    </source>
</evidence>
<keyword evidence="4" id="KW-1185">Reference proteome</keyword>
<feature type="compositionally biased region" description="Acidic residues" evidence="1">
    <location>
        <begin position="129"/>
        <end position="146"/>
    </location>
</feature>
<proteinExistence type="predicted"/>
<feature type="region of interest" description="Disordered" evidence="1">
    <location>
        <begin position="219"/>
        <end position="255"/>
    </location>
</feature>
<feature type="compositionally biased region" description="Polar residues" evidence="1">
    <location>
        <begin position="222"/>
        <end position="234"/>
    </location>
</feature>
<gene>
    <name evidence="3" type="ORF">FVE85_8867</name>
</gene>
<protein>
    <submittedName>
        <fullName evidence="3">Lipase</fullName>
    </submittedName>
</protein>
<evidence type="ECO:0000256" key="1">
    <source>
        <dbReference type="SAM" id="MobiDB-lite"/>
    </source>
</evidence>
<dbReference type="Proteomes" id="UP000324585">
    <property type="component" value="Unassembled WGS sequence"/>
</dbReference>
<feature type="domain" description="Fungal lipase-type" evidence="2">
    <location>
        <begin position="339"/>
        <end position="481"/>
    </location>
</feature>
<dbReference type="PANTHER" id="PTHR45856:SF24">
    <property type="entry name" value="FUNGAL LIPASE-LIKE DOMAIN-CONTAINING PROTEIN"/>
    <property type="match status" value="1"/>
</dbReference>
<dbReference type="InterPro" id="IPR002921">
    <property type="entry name" value="Fungal_lipase-type"/>
</dbReference>